<proteinExistence type="predicted"/>
<gene>
    <name evidence="2" type="ordered locus">G5S_0861</name>
</gene>
<dbReference type="KEGG" id="cpm:G5S_0861"/>
<accession>A0AA34WI66</accession>
<sequence>MYINPNESPFGITSCVRFFVHLAGSIPVIGAVVGIERLREVILASRKEANKTGEVASPVYAKEHCMRALLEISGLGMIAFVTELVCKVLGLLLRVLGHFLAVCICGAAAVAFIAGFFVAYLLYGVTKIIANAIPLCDSPATKKRENTMEVYKAFANLSFDISKLIRKTSQDIVNLIEPEENKELVHKESEEVSLSGYSEKGTFV</sequence>
<organism evidence="2 3">
    <name type="scientific">Chlamydia pecorum (strain ATCC VR-628 / DSM 29919 / E58)</name>
    <name type="common">Chlamydophila pecorum</name>
    <dbReference type="NCBI Taxonomy" id="331635"/>
    <lineage>
        <taxon>Bacteria</taxon>
        <taxon>Pseudomonadati</taxon>
        <taxon>Chlamydiota</taxon>
        <taxon>Chlamydiia</taxon>
        <taxon>Chlamydiales</taxon>
        <taxon>Chlamydiaceae</taxon>
        <taxon>Chlamydia/Chlamydophila group</taxon>
        <taxon>Chlamydia</taxon>
    </lineage>
</organism>
<dbReference type="EMBL" id="CP002608">
    <property type="protein sequence ID" value="AEB41804.1"/>
    <property type="molecule type" value="Genomic_DNA"/>
</dbReference>
<feature type="transmembrane region" description="Helical" evidence="1">
    <location>
        <begin position="18"/>
        <end position="38"/>
    </location>
</feature>
<keyword evidence="1" id="KW-0812">Transmembrane</keyword>
<dbReference type="AlphaFoldDB" id="A0AA34WI66"/>
<keyword evidence="3" id="KW-1185">Reference proteome</keyword>
<name>A0AA34WI66_CHLPE</name>
<evidence type="ECO:0000256" key="1">
    <source>
        <dbReference type="SAM" id="Phobius"/>
    </source>
</evidence>
<keyword evidence="1" id="KW-1133">Transmembrane helix</keyword>
<evidence type="ECO:0000313" key="3">
    <source>
        <dbReference type="Proteomes" id="UP000008305"/>
    </source>
</evidence>
<keyword evidence="1" id="KW-0472">Membrane</keyword>
<dbReference type="Proteomes" id="UP000008305">
    <property type="component" value="Chromosome"/>
</dbReference>
<reference evidence="2 3" key="1">
    <citation type="journal article" date="2011" name="J. Bacteriol.">
        <title>Genome sequence of the obligate intracellular animal pathogen Chlamydia pecorum E58.</title>
        <authorList>
            <person name="Mojica S."/>
            <person name="Huot Creasy H."/>
            <person name="Daugherty S."/>
            <person name="Read T.D."/>
            <person name="Kim T."/>
            <person name="Kaltenboeck B."/>
            <person name="Bavoil P."/>
            <person name="Myers G.S."/>
        </authorList>
    </citation>
    <scope>NUCLEOTIDE SEQUENCE [LARGE SCALE GENOMIC DNA]</scope>
    <source>
        <strain evidence="2 3">E58</strain>
    </source>
</reference>
<protein>
    <submittedName>
        <fullName evidence="2">Uncharacterized protein</fullName>
    </submittedName>
</protein>
<feature type="transmembrane region" description="Helical" evidence="1">
    <location>
        <begin position="72"/>
        <end position="93"/>
    </location>
</feature>
<dbReference type="RefSeq" id="WP_013712882.1">
    <property type="nucleotide sequence ID" value="NC_015408.1"/>
</dbReference>
<evidence type="ECO:0000313" key="2">
    <source>
        <dbReference type="EMBL" id="AEB41804.1"/>
    </source>
</evidence>
<feature type="transmembrane region" description="Helical" evidence="1">
    <location>
        <begin position="99"/>
        <end position="123"/>
    </location>
</feature>